<keyword evidence="3" id="KW-1185">Reference proteome</keyword>
<sequence length="93" mass="10216">MKRRHAFAAPANTDLNGERKKGARNGGDGGATNLDGVAVYKSVMEDGGGKKEEKGEEWGVEWLRLKKEGARFECGWRLKKEGTSRVPPKIVSE</sequence>
<accession>A0ABU6ZIY8</accession>
<gene>
    <name evidence="2" type="ORF">PIB30_059515</name>
</gene>
<comment type="caution">
    <text evidence="2">The sequence shown here is derived from an EMBL/GenBank/DDBJ whole genome shotgun (WGS) entry which is preliminary data.</text>
</comment>
<organism evidence="2 3">
    <name type="scientific">Stylosanthes scabra</name>
    <dbReference type="NCBI Taxonomy" id="79078"/>
    <lineage>
        <taxon>Eukaryota</taxon>
        <taxon>Viridiplantae</taxon>
        <taxon>Streptophyta</taxon>
        <taxon>Embryophyta</taxon>
        <taxon>Tracheophyta</taxon>
        <taxon>Spermatophyta</taxon>
        <taxon>Magnoliopsida</taxon>
        <taxon>eudicotyledons</taxon>
        <taxon>Gunneridae</taxon>
        <taxon>Pentapetalae</taxon>
        <taxon>rosids</taxon>
        <taxon>fabids</taxon>
        <taxon>Fabales</taxon>
        <taxon>Fabaceae</taxon>
        <taxon>Papilionoideae</taxon>
        <taxon>50 kb inversion clade</taxon>
        <taxon>dalbergioids sensu lato</taxon>
        <taxon>Dalbergieae</taxon>
        <taxon>Pterocarpus clade</taxon>
        <taxon>Stylosanthes</taxon>
    </lineage>
</organism>
<reference evidence="2 3" key="1">
    <citation type="journal article" date="2023" name="Plants (Basel)">
        <title>Bridging the Gap: Combining Genomics and Transcriptomics Approaches to Understand Stylosanthes scabra, an Orphan Legume from the Brazilian Caatinga.</title>
        <authorList>
            <person name="Ferreira-Neto J.R.C."/>
            <person name="da Silva M.D."/>
            <person name="Binneck E."/>
            <person name="de Melo N.F."/>
            <person name="da Silva R.H."/>
            <person name="de Melo A.L.T.M."/>
            <person name="Pandolfi V."/>
            <person name="Bustamante F.O."/>
            <person name="Brasileiro-Vidal A.C."/>
            <person name="Benko-Iseppon A.M."/>
        </authorList>
    </citation>
    <scope>NUCLEOTIDE SEQUENCE [LARGE SCALE GENOMIC DNA]</scope>
    <source>
        <tissue evidence="2">Leaves</tissue>
    </source>
</reference>
<proteinExistence type="predicted"/>
<protein>
    <submittedName>
        <fullName evidence="2">Uncharacterized protein</fullName>
    </submittedName>
</protein>
<name>A0ABU6ZIY8_9FABA</name>
<evidence type="ECO:0000313" key="2">
    <source>
        <dbReference type="EMBL" id="MED6221932.1"/>
    </source>
</evidence>
<evidence type="ECO:0000256" key="1">
    <source>
        <dbReference type="SAM" id="MobiDB-lite"/>
    </source>
</evidence>
<feature type="region of interest" description="Disordered" evidence="1">
    <location>
        <begin position="1"/>
        <end position="34"/>
    </location>
</feature>
<dbReference type="Proteomes" id="UP001341840">
    <property type="component" value="Unassembled WGS sequence"/>
</dbReference>
<evidence type="ECO:0000313" key="3">
    <source>
        <dbReference type="Proteomes" id="UP001341840"/>
    </source>
</evidence>
<dbReference type="EMBL" id="JASCZI010272373">
    <property type="protein sequence ID" value="MED6221932.1"/>
    <property type="molecule type" value="Genomic_DNA"/>
</dbReference>